<name>A0AAN8ZXB7_HALRR</name>
<comment type="caution">
    <text evidence="4">The sequence shown here is derived from an EMBL/GenBank/DDBJ whole genome shotgun (WGS) entry which is preliminary data.</text>
</comment>
<dbReference type="PANTHER" id="PTHR10730:SF53">
    <property type="entry name" value="GLYCOSYLTRANSFERASE 25 FAMILY MEMBER"/>
    <property type="match status" value="1"/>
</dbReference>
<dbReference type="PANTHER" id="PTHR10730">
    <property type="entry name" value="PROCOLLAGEN-LYSINE,2-OXOGLUTARATE 5-DIOXYGENASE/GLYCOSYLTRANSFERASE 25 FAMILY MEMBER"/>
    <property type="match status" value="1"/>
</dbReference>
<keyword evidence="3" id="KW-0808">Transferase</keyword>
<sequence length="349" mass="39554">MPMGDSEHSSPSVVFCSLPPDILPGFTPKTYHTPECACKAAGTVEALQKHRDREKGAIKPRSAEDMKEAEKLLKKLKRLDVEERQSFRDHILSAKSKNFKAFAFAGLVSAVIEILGALREEEKVLSVKDMWKIVEDLSQAQKYGLAIDDDFLIFQNAQTINTNKFSYRVGHDWEVVLHGAVNVPIAPFIYSAVPFMPFIPANLMAKEIGNQRACHECPDEPLPSKTPLPPEDMPTVQVVVFIEREIPFMRLFLGYLLALSYPKKKMYLSFYVSTEGKAHIEEIQDYLQEESHKYVIATLLGPNTEADLSEARNFLLDKAREQNPDYIFMLEGHAHLTKSSTIQELIRKK</sequence>
<comment type="similarity">
    <text evidence="1">Belongs to the glycosyltransferase 25 family.</text>
</comment>
<proteinExistence type="inferred from homology"/>
<keyword evidence="5" id="KW-1185">Reference proteome</keyword>
<gene>
    <name evidence="4" type="ORF">SK128_020700</name>
</gene>
<keyword evidence="2" id="KW-0328">Glycosyltransferase</keyword>
<reference evidence="4 5" key="1">
    <citation type="submission" date="2023-11" db="EMBL/GenBank/DDBJ databases">
        <title>Halocaridina rubra genome assembly.</title>
        <authorList>
            <person name="Smith C."/>
        </authorList>
    </citation>
    <scope>NUCLEOTIDE SEQUENCE [LARGE SCALE GENOMIC DNA]</scope>
    <source>
        <strain evidence="4">EP-1</strain>
        <tissue evidence="4">Whole</tissue>
    </source>
</reference>
<evidence type="ECO:0000313" key="5">
    <source>
        <dbReference type="Proteomes" id="UP001381693"/>
    </source>
</evidence>
<evidence type="ECO:0000256" key="1">
    <source>
        <dbReference type="ARBA" id="ARBA00006721"/>
    </source>
</evidence>
<evidence type="ECO:0000256" key="2">
    <source>
        <dbReference type="ARBA" id="ARBA00022676"/>
    </source>
</evidence>
<feature type="non-terminal residue" evidence="4">
    <location>
        <position position="349"/>
    </location>
</feature>
<dbReference type="Proteomes" id="UP001381693">
    <property type="component" value="Unassembled WGS sequence"/>
</dbReference>
<accession>A0AAN8ZXB7</accession>
<dbReference type="AlphaFoldDB" id="A0AAN8ZXB7"/>
<dbReference type="InterPro" id="IPR050757">
    <property type="entry name" value="Collagen_mod_GT25"/>
</dbReference>
<evidence type="ECO:0000256" key="3">
    <source>
        <dbReference type="ARBA" id="ARBA00022679"/>
    </source>
</evidence>
<evidence type="ECO:0000313" key="4">
    <source>
        <dbReference type="EMBL" id="KAK7013350.1"/>
    </source>
</evidence>
<protein>
    <submittedName>
        <fullName evidence="4">Uncharacterized protein</fullName>
    </submittedName>
</protein>
<dbReference type="EMBL" id="JAXCGZ010023335">
    <property type="protein sequence ID" value="KAK7013350.1"/>
    <property type="molecule type" value="Genomic_DNA"/>
</dbReference>
<dbReference type="GO" id="GO:0016740">
    <property type="term" value="F:transferase activity"/>
    <property type="evidence" value="ECO:0007669"/>
    <property type="project" value="UniProtKB-KW"/>
</dbReference>
<organism evidence="4 5">
    <name type="scientific">Halocaridina rubra</name>
    <name type="common">Hawaiian red shrimp</name>
    <dbReference type="NCBI Taxonomy" id="373956"/>
    <lineage>
        <taxon>Eukaryota</taxon>
        <taxon>Metazoa</taxon>
        <taxon>Ecdysozoa</taxon>
        <taxon>Arthropoda</taxon>
        <taxon>Crustacea</taxon>
        <taxon>Multicrustacea</taxon>
        <taxon>Malacostraca</taxon>
        <taxon>Eumalacostraca</taxon>
        <taxon>Eucarida</taxon>
        <taxon>Decapoda</taxon>
        <taxon>Pleocyemata</taxon>
        <taxon>Caridea</taxon>
        <taxon>Atyoidea</taxon>
        <taxon>Atyidae</taxon>
        <taxon>Halocaridina</taxon>
    </lineage>
</organism>